<accession>A0A317SLK4</accession>
<evidence type="ECO:0000313" key="2">
    <source>
        <dbReference type="Proteomes" id="UP000246991"/>
    </source>
</evidence>
<organism evidence="1 2">
    <name type="scientific">Tuber magnatum</name>
    <name type="common">white Piedmont truffle</name>
    <dbReference type="NCBI Taxonomy" id="42249"/>
    <lineage>
        <taxon>Eukaryota</taxon>
        <taxon>Fungi</taxon>
        <taxon>Dikarya</taxon>
        <taxon>Ascomycota</taxon>
        <taxon>Pezizomycotina</taxon>
        <taxon>Pezizomycetes</taxon>
        <taxon>Pezizales</taxon>
        <taxon>Tuberaceae</taxon>
        <taxon>Tuber</taxon>
    </lineage>
</organism>
<name>A0A317SLK4_9PEZI</name>
<sequence>MVCAVTSKAPATIILSHKGFDRPTLRPSRFALYEYSRVGSPPPHAPGTPQDPIQQFNPLHTLHHSCDIDTIRKSNIEAFCSKKLCNKHRTPHHRNSEIQNSNSGGTVVYAIPVAFKNVPVLQEAYSETNEWMDVRATISTNYVAGIEGWTEC</sequence>
<proteinExistence type="predicted"/>
<protein>
    <submittedName>
        <fullName evidence="1">Uncharacterized protein</fullName>
    </submittedName>
</protein>
<dbReference type="EMBL" id="PYWC01000063">
    <property type="protein sequence ID" value="PWW74366.1"/>
    <property type="molecule type" value="Genomic_DNA"/>
</dbReference>
<dbReference type="Proteomes" id="UP000246991">
    <property type="component" value="Unassembled WGS sequence"/>
</dbReference>
<feature type="non-terminal residue" evidence="1">
    <location>
        <position position="152"/>
    </location>
</feature>
<reference evidence="1 2" key="1">
    <citation type="submission" date="2018-03" db="EMBL/GenBank/DDBJ databases">
        <title>Genomes of Pezizomycetes fungi and the evolution of truffles.</title>
        <authorList>
            <person name="Murat C."/>
            <person name="Payen T."/>
            <person name="Noel B."/>
            <person name="Kuo A."/>
            <person name="Martin F.M."/>
        </authorList>
    </citation>
    <scope>NUCLEOTIDE SEQUENCE [LARGE SCALE GENOMIC DNA]</scope>
    <source>
        <strain evidence="1">091103-1</strain>
    </source>
</reference>
<keyword evidence="2" id="KW-1185">Reference proteome</keyword>
<evidence type="ECO:0000313" key="1">
    <source>
        <dbReference type="EMBL" id="PWW74366.1"/>
    </source>
</evidence>
<dbReference type="AlphaFoldDB" id="A0A317SLK4"/>
<comment type="caution">
    <text evidence="1">The sequence shown here is derived from an EMBL/GenBank/DDBJ whole genome shotgun (WGS) entry which is preliminary data.</text>
</comment>
<gene>
    <name evidence="1" type="ORF">C7212DRAFT_329118</name>
</gene>